<dbReference type="PANTHER" id="PTHR33867">
    <property type="entry name" value="RIBOSOME MATURATION FACTOR RIMP"/>
    <property type="match status" value="1"/>
</dbReference>
<accession>A0ABZ2KXT8</accession>
<reference evidence="7" key="1">
    <citation type="submission" date="2021-12" db="EMBL/GenBank/DDBJ databases">
        <title>Discovery of the Pendulisporaceae a myxobacterial family with distinct sporulation behavior and unique specialized metabolism.</title>
        <authorList>
            <person name="Garcia R."/>
            <person name="Popoff A."/>
            <person name="Bader C.D."/>
            <person name="Loehr J."/>
            <person name="Walesch S."/>
            <person name="Walt C."/>
            <person name="Boldt J."/>
            <person name="Bunk B."/>
            <person name="Haeckl F.J.F.P.J."/>
            <person name="Gunesch A.P."/>
            <person name="Birkelbach J."/>
            <person name="Nuebel U."/>
            <person name="Pietschmann T."/>
            <person name="Bach T."/>
            <person name="Mueller R."/>
        </authorList>
    </citation>
    <scope>NUCLEOTIDE SEQUENCE</scope>
    <source>
        <strain evidence="7">MSr11367</strain>
    </source>
</reference>
<dbReference type="Gene3D" id="3.30.300.70">
    <property type="entry name" value="RimP-like superfamily, N-terminal"/>
    <property type="match status" value="1"/>
</dbReference>
<comment type="subcellular location">
    <subcellularLocation>
        <location evidence="3">Cytoplasm</location>
    </subcellularLocation>
</comment>
<dbReference type="CDD" id="cd01734">
    <property type="entry name" value="YlxS_C"/>
    <property type="match status" value="1"/>
</dbReference>
<proteinExistence type="inferred from homology"/>
<dbReference type="PANTHER" id="PTHR33867:SF1">
    <property type="entry name" value="RIBOSOME MATURATION FACTOR RIMP"/>
    <property type="match status" value="1"/>
</dbReference>
<dbReference type="InterPro" id="IPR003728">
    <property type="entry name" value="Ribosome_maturation_RimP"/>
</dbReference>
<keyword evidence="8" id="KW-1185">Reference proteome</keyword>
<evidence type="ECO:0000313" key="7">
    <source>
        <dbReference type="EMBL" id="WXB02356.1"/>
    </source>
</evidence>
<feature type="region of interest" description="Disordered" evidence="4">
    <location>
        <begin position="172"/>
        <end position="201"/>
    </location>
</feature>
<feature type="domain" description="Ribosome maturation factor RimP C-terminal" evidence="6">
    <location>
        <begin position="105"/>
        <end position="171"/>
    </location>
</feature>
<dbReference type="InterPro" id="IPR036847">
    <property type="entry name" value="RimP_C_sf"/>
</dbReference>
<sequence length="201" mass="21710">MDSNTNTTPSYDRERLKAVILPIVSAHGAELVDIELKTEQAGWVLRVYVEKLGSAESHASTRDAAVNLELCAHIARDLSPALDVADPIPHRYNLEVSSPGVERPLRDERDFARFAGEKARLKLKSATPEGQKVITGILGEPKEGVIPVEDGSRTYEVSLENIAAARLVFEFGPAPKPGSASSANKRGATKKPGKPAKHPSR</sequence>
<keyword evidence="2 3" id="KW-0690">Ribosome biogenesis</keyword>
<dbReference type="Gene3D" id="2.30.30.180">
    <property type="entry name" value="Ribosome maturation factor RimP, C-terminal domain"/>
    <property type="match status" value="1"/>
</dbReference>
<keyword evidence="1 3" id="KW-0963">Cytoplasm</keyword>
<evidence type="ECO:0000256" key="1">
    <source>
        <dbReference type="ARBA" id="ARBA00022490"/>
    </source>
</evidence>
<organism evidence="7 8">
    <name type="scientific">Pendulispora rubella</name>
    <dbReference type="NCBI Taxonomy" id="2741070"/>
    <lineage>
        <taxon>Bacteria</taxon>
        <taxon>Pseudomonadati</taxon>
        <taxon>Myxococcota</taxon>
        <taxon>Myxococcia</taxon>
        <taxon>Myxococcales</taxon>
        <taxon>Sorangiineae</taxon>
        <taxon>Pendulisporaceae</taxon>
        <taxon>Pendulispora</taxon>
    </lineage>
</organism>
<dbReference type="InterPro" id="IPR028998">
    <property type="entry name" value="RimP_C"/>
</dbReference>
<gene>
    <name evidence="3" type="primary">rimP</name>
    <name evidence="7" type="ORF">LVJ94_36255</name>
</gene>
<dbReference type="HAMAP" id="MF_01077">
    <property type="entry name" value="RimP"/>
    <property type="match status" value="1"/>
</dbReference>
<evidence type="ECO:0000256" key="3">
    <source>
        <dbReference type="HAMAP-Rule" id="MF_01077"/>
    </source>
</evidence>
<evidence type="ECO:0000256" key="4">
    <source>
        <dbReference type="SAM" id="MobiDB-lite"/>
    </source>
</evidence>
<dbReference type="InterPro" id="IPR028989">
    <property type="entry name" value="RimP_N"/>
</dbReference>
<dbReference type="EMBL" id="CP089983">
    <property type="protein sequence ID" value="WXB02356.1"/>
    <property type="molecule type" value="Genomic_DNA"/>
</dbReference>
<protein>
    <recommendedName>
        <fullName evidence="3">Ribosome maturation factor RimP</fullName>
    </recommendedName>
</protein>
<dbReference type="Pfam" id="PF17384">
    <property type="entry name" value="DUF150_C"/>
    <property type="match status" value="1"/>
</dbReference>
<dbReference type="Proteomes" id="UP001374803">
    <property type="component" value="Chromosome"/>
</dbReference>
<dbReference type="SUPFAM" id="SSF74942">
    <property type="entry name" value="YhbC-like, C-terminal domain"/>
    <property type="match status" value="1"/>
</dbReference>
<feature type="domain" description="Ribosome maturation factor RimP N-terminal" evidence="5">
    <location>
        <begin position="20"/>
        <end position="102"/>
    </location>
</feature>
<evidence type="ECO:0000313" key="8">
    <source>
        <dbReference type="Proteomes" id="UP001374803"/>
    </source>
</evidence>
<name>A0ABZ2KXT8_9BACT</name>
<dbReference type="InterPro" id="IPR035956">
    <property type="entry name" value="RimP_N_sf"/>
</dbReference>
<feature type="compositionally biased region" description="Basic residues" evidence="4">
    <location>
        <begin position="187"/>
        <end position="201"/>
    </location>
</feature>
<evidence type="ECO:0000259" key="6">
    <source>
        <dbReference type="Pfam" id="PF17384"/>
    </source>
</evidence>
<evidence type="ECO:0000256" key="2">
    <source>
        <dbReference type="ARBA" id="ARBA00022517"/>
    </source>
</evidence>
<dbReference type="Pfam" id="PF02576">
    <property type="entry name" value="RimP_N"/>
    <property type="match status" value="1"/>
</dbReference>
<comment type="function">
    <text evidence="3">Required for maturation of 30S ribosomal subunits.</text>
</comment>
<dbReference type="SUPFAM" id="SSF75420">
    <property type="entry name" value="YhbC-like, N-terminal domain"/>
    <property type="match status" value="1"/>
</dbReference>
<dbReference type="RefSeq" id="WP_394831985.1">
    <property type="nucleotide sequence ID" value="NZ_CP089929.1"/>
</dbReference>
<evidence type="ECO:0000259" key="5">
    <source>
        <dbReference type="Pfam" id="PF02576"/>
    </source>
</evidence>
<comment type="similarity">
    <text evidence="3">Belongs to the RimP family.</text>
</comment>